<evidence type="ECO:0000256" key="3">
    <source>
        <dbReference type="ARBA" id="ARBA00022525"/>
    </source>
</evidence>
<keyword evidence="6" id="KW-0106">Calcium</keyword>
<dbReference type="SUPFAM" id="SSF51120">
    <property type="entry name" value="beta-Roll"/>
    <property type="match status" value="5"/>
</dbReference>
<feature type="non-terminal residue" evidence="9">
    <location>
        <position position="1"/>
    </location>
</feature>
<evidence type="ECO:0000256" key="8">
    <source>
        <dbReference type="ARBA" id="ARBA00023136"/>
    </source>
</evidence>
<reference evidence="9 10" key="1">
    <citation type="submission" date="2022-07" db="EMBL/GenBank/DDBJ databases">
        <title>Methylomonas rivi sp. nov., Methylomonas rosea sp. nov., Methylomonas aureus sp. nov. and Methylomonas subterranea sp. nov., four novel methanotrophs isolated from a freshwater creek and the deep terrestrial subsurface.</title>
        <authorList>
            <person name="Abin C."/>
            <person name="Sankaranarayanan K."/>
            <person name="Garner C."/>
            <person name="Sindelar R."/>
            <person name="Kotary K."/>
            <person name="Garner R."/>
            <person name="Barclay S."/>
            <person name="Lawson P."/>
            <person name="Krumholz L."/>
        </authorList>
    </citation>
    <scope>NUCLEOTIDE SEQUENCE [LARGE SCALE GENOMIC DNA]</scope>
    <source>
        <strain evidence="9 10">SURF-1</strain>
    </source>
</reference>
<evidence type="ECO:0000313" key="10">
    <source>
        <dbReference type="Proteomes" id="UP001524569"/>
    </source>
</evidence>
<dbReference type="InterPro" id="IPR050557">
    <property type="entry name" value="RTX_toxin/Mannuronan_C5-epim"/>
</dbReference>
<dbReference type="Pfam" id="PF00353">
    <property type="entry name" value="HemolysinCabind"/>
    <property type="match status" value="7"/>
</dbReference>
<keyword evidence="4" id="KW-0800">Toxin</keyword>
<keyword evidence="8" id="KW-0472">Membrane</keyword>
<dbReference type="RefSeq" id="WP_256612866.1">
    <property type="nucleotide sequence ID" value="NZ_JANIBM010000061.1"/>
</dbReference>
<keyword evidence="3" id="KW-0964">Secreted</keyword>
<dbReference type="PROSITE" id="PS00330">
    <property type="entry name" value="HEMOLYSIN_CALCIUM"/>
    <property type="match status" value="7"/>
</dbReference>
<keyword evidence="7" id="KW-0843">Virulence</keyword>
<gene>
    <name evidence="9" type="ORF">NP603_21240</name>
</gene>
<evidence type="ECO:0000256" key="4">
    <source>
        <dbReference type="ARBA" id="ARBA00022656"/>
    </source>
</evidence>
<dbReference type="InterPro" id="IPR003995">
    <property type="entry name" value="RTX_toxin_determinant-A"/>
</dbReference>
<dbReference type="Gene3D" id="2.150.10.10">
    <property type="entry name" value="Serralysin-like metalloprotease, C-terminal"/>
    <property type="match status" value="6"/>
</dbReference>
<comment type="subcellular location">
    <subcellularLocation>
        <location evidence="1">Membrane</location>
    </subcellularLocation>
    <subcellularLocation>
        <location evidence="2">Secreted</location>
    </subcellularLocation>
</comment>
<keyword evidence="5" id="KW-0677">Repeat</keyword>
<protein>
    <submittedName>
        <fullName evidence="9">Uncharacterized protein</fullName>
    </submittedName>
</protein>
<evidence type="ECO:0000256" key="2">
    <source>
        <dbReference type="ARBA" id="ARBA00004613"/>
    </source>
</evidence>
<dbReference type="InterPro" id="IPR011049">
    <property type="entry name" value="Serralysin-like_metalloprot_C"/>
</dbReference>
<dbReference type="InterPro" id="IPR001343">
    <property type="entry name" value="Hemolysn_Ca-bd"/>
</dbReference>
<evidence type="ECO:0000256" key="7">
    <source>
        <dbReference type="ARBA" id="ARBA00023026"/>
    </source>
</evidence>
<evidence type="ECO:0000313" key="9">
    <source>
        <dbReference type="EMBL" id="MCQ8183646.1"/>
    </source>
</evidence>
<proteinExistence type="predicted"/>
<sequence length="1111" mass="115115">RDDILITGTGTDNLDGGNGNDTAIFANTFEAYAISKTATSVTLSDPSGSTTVSNIESFSFNAGTQFLTLQQIQASSSSSGDDILYRVGSGTYANNAFTQDLNYSGPAAVFDGSLGNDKLFGTEFNDTLLGGDGNDTLTGFGGNDYLDGGSGTDALIGGNGDDFYVVDSIVDTIQEGLGQGVTPGPYPENKIQVKGAISYVLASGQAIGWLSAGSASKLTPADTFWTWDYSSSTSATNIKGNEFGQWLIGNAAANKLEGMAGDDTLSGEAGNDTLDGGDGNDGLLLGKGDDTLLGGKGDDTFVQYESINNLLNPTPNLVYSTGKDNIDGGDGIDTLNLQKAEINYTINKSGSDLVFTDKITAGNIVTVKNNVEFVAFEGINPIAFSDFWAAAASTGDDVLYNRGSGSYNFATQTFTPNFAFIPNGSLPTIDGLAGNDKLFGSLYADTLTGGLGNDTLNGFSGADTLVGGDGNDTLTITPSGTPSANLVTIELNGGLGDDSYVLDGFDLLQRVHITDTSGTDTLIINNYGYTNSGGIMTPNNLQIKPVIENSNLVIYASGSLPSPTASPLLTVASGASERLKINEYKDPLDLTRVTKSLDYKLIYANLSSGNWNAKGSDGADIIMAMDDNNADTNDGNIFDGGKGDDLIWFKNSASTVVMGGEGFNTLNLYTAMTQSPINAAPQEPQKATLSYAWAVGTAEVNIAAGVGLAYDAAGQDIVGFDQFNGFGNILGSKQNDMLVGDANINRLDGSDGNDSLNGGGGDDILVGGKGDDRLEVGTDSSVYDFVQLLGSEGNDTYYVALNSAATVVSERTGGTASYSSRPDSNLQVPDNIMYGNLELSGGTDAGGNDTLIVGGITSVEDLQFYVKGSTVSIGLPNTDPTQLLTHPINAGLLVDRSVEKIGFDFGSGANTVYSTTWGNIGTKGSDLVIANSDDVFEYGGQGDDLVIGSSGNDYLSGGLGNDILIGRQGADRLLGNAGGDTLYVNAGEGDIAMGGNGIDTFLLQDKDSVLPGEISRIIDFKLTEDFLKFDNVTGIKVTLANDLIGSKGDISGTNFADVHINSQGYLSATSTGGVGDDALNIGPNELQIIGLVGVNNQQGLNTLMDHMLFCA</sequence>
<dbReference type="Proteomes" id="UP001524569">
    <property type="component" value="Unassembled WGS sequence"/>
</dbReference>
<name>A0ABT1UN24_9GAMM</name>
<organism evidence="9 10">
    <name type="scientific">Methylomonas aurea</name>
    <dbReference type="NCBI Taxonomy" id="2952224"/>
    <lineage>
        <taxon>Bacteria</taxon>
        <taxon>Pseudomonadati</taxon>
        <taxon>Pseudomonadota</taxon>
        <taxon>Gammaproteobacteria</taxon>
        <taxon>Methylococcales</taxon>
        <taxon>Methylococcaceae</taxon>
        <taxon>Methylomonas</taxon>
    </lineage>
</organism>
<keyword evidence="10" id="KW-1185">Reference proteome</keyword>
<dbReference type="InterPro" id="IPR018511">
    <property type="entry name" value="Hemolysin-typ_Ca-bd_CS"/>
</dbReference>
<dbReference type="PANTHER" id="PTHR38340:SF1">
    <property type="entry name" value="S-LAYER PROTEIN"/>
    <property type="match status" value="1"/>
</dbReference>
<accession>A0ABT1UN24</accession>
<dbReference type="PANTHER" id="PTHR38340">
    <property type="entry name" value="S-LAYER PROTEIN"/>
    <property type="match status" value="1"/>
</dbReference>
<dbReference type="PRINTS" id="PR01488">
    <property type="entry name" value="RTXTOXINA"/>
</dbReference>
<dbReference type="PRINTS" id="PR00313">
    <property type="entry name" value="CABNDNGRPT"/>
</dbReference>
<dbReference type="EMBL" id="JANIBM010000061">
    <property type="protein sequence ID" value="MCQ8183646.1"/>
    <property type="molecule type" value="Genomic_DNA"/>
</dbReference>
<evidence type="ECO:0000256" key="6">
    <source>
        <dbReference type="ARBA" id="ARBA00022837"/>
    </source>
</evidence>
<evidence type="ECO:0000256" key="1">
    <source>
        <dbReference type="ARBA" id="ARBA00004370"/>
    </source>
</evidence>
<evidence type="ECO:0000256" key="5">
    <source>
        <dbReference type="ARBA" id="ARBA00022737"/>
    </source>
</evidence>
<comment type="caution">
    <text evidence="9">The sequence shown here is derived from an EMBL/GenBank/DDBJ whole genome shotgun (WGS) entry which is preliminary data.</text>
</comment>